<feature type="domain" description="Leucine-binding protein" evidence="4">
    <location>
        <begin position="42"/>
        <end position="386"/>
    </location>
</feature>
<dbReference type="PROSITE" id="PS51257">
    <property type="entry name" value="PROKAR_LIPOPROTEIN"/>
    <property type="match status" value="1"/>
</dbReference>
<gene>
    <name evidence="5" type="ORF">CUN48_12760</name>
</gene>
<dbReference type="Pfam" id="PF13458">
    <property type="entry name" value="Peripla_BP_6"/>
    <property type="match status" value="1"/>
</dbReference>
<accession>A0A2M8QA03</accession>
<sequence>MSRTSRICTFTCTLIVSLLAAACAAPPPAARPAAPQPPAAETIKIGALYGVTGGMSSIDAPGMNGMKLAAKQINAAGGVLGKQIELIAIDGKTDQTATTNAASEMINVHKVVAIGGLNDSTFALAAGPIAQQAGIPFVTAGATLPTLPEQVGDFFFMAPFGDDAQAYAIADYAIDDLGAKTAYMLVDQAYDFTTALAKFFKERFTGRGGTIVLEDIYKSGDTDFSAQIAKVKALSPQPDVLFISAVPSEAGITTKQFREAGLTQPIISGDGFDTPLIAEVAGENADDVYYSTHAGLDNPDPKVQNFVKAYTEEYGRAPENAFAALGYDTLNLIADAIKRAGSTDPKAIRDALAATQGFNAVTGQITYTEGKRKPDKSVTIIKVQDGKYSFVKEIKP</sequence>
<comment type="caution">
    <text evidence="5">The sequence shown here is derived from an EMBL/GenBank/DDBJ whole genome shotgun (WGS) entry which is preliminary data.</text>
</comment>
<dbReference type="PANTHER" id="PTHR30483:SF6">
    <property type="entry name" value="PERIPLASMIC BINDING PROTEIN OF ABC TRANSPORTER FOR NATURAL AMINO ACIDS"/>
    <property type="match status" value="1"/>
</dbReference>
<dbReference type="InterPro" id="IPR028081">
    <property type="entry name" value="Leu-bd"/>
</dbReference>
<dbReference type="PANTHER" id="PTHR30483">
    <property type="entry name" value="LEUCINE-SPECIFIC-BINDING PROTEIN"/>
    <property type="match status" value="1"/>
</dbReference>
<dbReference type="AlphaFoldDB" id="A0A2M8QA03"/>
<evidence type="ECO:0000259" key="4">
    <source>
        <dbReference type="Pfam" id="PF13458"/>
    </source>
</evidence>
<name>A0A2M8QA03_9CHLR</name>
<proteinExistence type="inferred from homology"/>
<keyword evidence="2 3" id="KW-0732">Signal</keyword>
<feature type="signal peptide" evidence="3">
    <location>
        <begin position="1"/>
        <end position="29"/>
    </location>
</feature>
<dbReference type="CDD" id="cd06347">
    <property type="entry name" value="PBP1_ABC_LivK_ligand_binding-like"/>
    <property type="match status" value="1"/>
</dbReference>
<feature type="chain" id="PRO_5016395414" evidence="3">
    <location>
        <begin position="30"/>
        <end position="396"/>
    </location>
</feature>
<evidence type="ECO:0000313" key="6">
    <source>
        <dbReference type="Proteomes" id="UP000230790"/>
    </source>
</evidence>
<evidence type="ECO:0000256" key="3">
    <source>
        <dbReference type="SAM" id="SignalP"/>
    </source>
</evidence>
<evidence type="ECO:0000256" key="1">
    <source>
        <dbReference type="ARBA" id="ARBA00010062"/>
    </source>
</evidence>
<dbReference type="Gene3D" id="3.40.50.2300">
    <property type="match status" value="2"/>
</dbReference>
<evidence type="ECO:0000313" key="5">
    <source>
        <dbReference type="EMBL" id="PJF46638.1"/>
    </source>
</evidence>
<dbReference type="SUPFAM" id="SSF53822">
    <property type="entry name" value="Periplasmic binding protein-like I"/>
    <property type="match status" value="1"/>
</dbReference>
<dbReference type="InterPro" id="IPR028082">
    <property type="entry name" value="Peripla_BP_I"/>
</dbReference>
<dbReference type="InterPro" id="IPR051010">
    <property type="entry name" value="BCAA_transport"/>
</dbReference>
<evidence type="ECO:0000256" key="2">
    <source>
        <dbReference type="ARBA" id="ARBA00022729"/>
    </source>
</evidence>
<comment type="similarity">
    <text evidence="1">Belongs to the leucine-binding protein family.</text>
</comment>
<dbReference type="Proteomes" id="UP000230790">
    <property type="component" value="Unassembled WGS sequence"/>
</dbReference>
<protein>
    <submittedName>
        <fullName evidence="5">Amino acid ABC transporter substrate-binding protein</fullName>
    </submittedName>
</protein>
<reference evidence="5 6" key="1">
    <citation type="submission" date="2017-11" db="EMBL/GenBank/DDBJ databases">
        <title>Evolution of Phototrophy in the Chloroflexi Phylum Driven by Horizontal Gene Transfer.</title>
        <authorList>
            <person name="Ward L.M."/>
            <person name="Hemp J."/>
            <person name="Shih P.M."/>
            <person name="Mcglynn S.E."/>
            <person name="Fischer W."/>
        </authorList>
    </citation>
    <scope>NUCLEOTIDE SEQUENCE [LARGE SCALE GENOMIC DNA]</scope>
    <source>
        <strain evidence="5">JP3_7</strain>
    </source>
</reference>
<organism evidence="5 6">
    <name type="scientific">Candidatus Thermofonsia Clade 3 bacterium</name>
    <dbReference type="NCBI Taxonomy" id="2364212"/>
    <lineage>
        <taxon>Bacteria</taxon>
        <taxon>Bacillati</taxon>
        <taxon>Chloroflexota</taxon>
        <taxon>Candidatus Thermofontia</taxon>
        <taxon>Candidatus Thermofonsia Clade 3</taxon>
    </lineage>
</organism>
<dbReference type="EMBL" id="PGTN01000117">
    <property type="protein sequence ID" value="PJF46638.1"/>
    <property type="molecule type" value="Genomic_DNA"/>
</dbReference>